<keyword evidence="2" id="KW-1133">Transmembrane helix</keyword>
<protein>
    <submittedName>
        <fullName evidence="3">Uncharacterized protein</fullName>
    </submittedName>
</protein>
<feature type="transmembrane region" description="Helical" evidence="2">
    <location>
        <begin position="298"/>
        <end position="318"/>
    </location>
</feature>
<feature type="transmembrane region" description="Helical" evidence="2">
    <location>
        <begin position="386"/>
        <end position="404"/>
    </location>
</feature>
<dbReference type="RefSeq" id="WP_204424368.1">
    <property type="nucleotide sequence ID" value="NZ_CP070228.1"/>
</dbReference>
<gene>
    <name evidence="3" type="ORF">JTE88_08560</name>
</gene>
<feature type="transmembrane region" description="Helical" evidence="2">
    <location>
        <begin position="263"/>
        <end position="286"/>
    </location>
</feature>
<evidence type="ECO:0000313" key="3">
    <source>
        <dbReference type="EMBL" id="QRV02110.1"/>
    </source>
</evidence>
<reference evidence="3 4" key="1">
    <citation type="submission" date="2021-02" db="EMBL/GenBank/DDBJ databases">
        <title>Complete Genome Sequence of Arcanobacterium phocisimile strain DSM 26142T from a harbour seal.</title>
        <authorList>
            <person name="Borowiak M."/>
            <person name="Alssahen M."/>
            <person name="Malorny B."/>
            <person name="Laemmler C."/>
            <person name="Siebert U."/>
            <person name="Ploetz M."/>
            <person name="Abdulmawjood A."/>
        </authorList>
    </citation>
    <scope>NUCLEOTIDE SEQUENCE [LARGE SCALE GENOMIC DNA]</scope>
    <source>
        <strain evidence="3 4">DSM 26142</strain>
    </source>
</reference>
<feature type="region of interest" description="Disordered" evidence="1">
    <location>
        <begin position="33"/>
        <end position="85"/>
    </location>
</feature>
<sequence length="425" mass="48212">MQIWTLEHPIHGHFEIVEAPAVEMRKLDPEWDAVPDVSPADETSNEALDSKKGIPETGVATPETGTDIPEVAKETSNPNKETEDQRVALKNLADRFERWSNRLPRQLNPVKERLSEYTERIRSNVGNQVAIRLNGRTLARYYRPRSGTCGLRAFLLEGEASAADGQAHSNDGQAPTDSDTSSSPFPAPGEFAQLSPARKPKITLEASPFGDIISAYYVGSGQSTNKPATRNQSADDIFEFTAPPNSYAEKRLRMLESSPLKRLFLPILIGLSKVGWAWFAVLFFPIVKAVLEPVWDSVKLYVSWLFFPLAWLWTKFWWLIGKIWWPIGWLLRKIWWPIGWLLDTLGSLLKPLKDAVVQFFAWLSSFFPPLPDLPDWLAWLVGHPKLWLPVVTGIAFGILSFIRYRRARRTRNSTQPNPEQQQIGE</sequence>
<keyword evidence="2" id="KW-0812">Transmembrane</keyword>
<proteinExistence type="predicted"/>
<keyword evidence="2" id="KW-0472">Membrane</keyword>
<accession>A0ABX7IGZ6</accession>
<feature type="region of interest" description="Disordered" evidence="1">
    <location>
        <begin position="162"/>
        <end position="193"/>
    </location>
</feature>
<dbReference type="EMBL" id="CP070228">
    <property type="protein sequence ID" value="QRV02110.1"/>
    <property type="molecule type" value="Genomic_DNA"/>
</dbReference>
<feature type="compositionally biased region" description="Low complexity" evidence="1">
    <location>
        <begin position="174"/>
        <end position="184"/>
    </location>
</feature>
<keyword evidence="4" id="KW-1185">Reference proteome</keyword>
<name>A0ABX7IGZ6_9ACTO</name>
<evidence type="ECO:0000256" key="2">
    <source>
        <dbReference type="SAM" id="Phobius"/>
    </source>
</evidence>
<evidence type="ECO:0000256" key="1">
    <source>
        <dbReference type="SAM" id="MobiDB-lite"/>
    </source>
</evidence>
<dbReference type="Proteomes" id="UP000602653">
    <property type="component" value="Chromosome"/>
</dbReference>
<evidence type="ECO:0000313" key="4">
    <source>
        <dbReference type="Proteomes" id="UP000602653"/>
    </source>
</evidence>
<organism evidence="3 4">
    <name type="scientific">Arcanobacterium phocisimile</name>
    <dbReference type="NCBI Taxonomy" id="1302235"/>
    <lineage>
        <taxon>Bacteria</taxon>
        <taxon>Bacillati</taxon>
        <taxon>Actinomycetota</taxon>
        <taxon>Actinomycetes</taxon>
        <taxon>Actinomycetales</taxon>
        <taxon>Actinomycetaceae</taxon>
        <taxon>Arcanobacterium</taxon>
    </lineage>
</organism>